<keyword evidence="1 4" id="KW-0808">Transferase</keyword>
<feature type="domain" description="N-acetyltransferase" evidence="3">
    <location>
        <begin position="2"/>
        <end position="154"/>
    </location>
</feature>
<dbReference type="RefSeq" id="WP_081880127.1">
    <property type="nucleotide sequence ID" value="NZ_BBJU01000025.1"/>
</dbReference>
<organism evidence="4 5">
    <name type="scientific">Agrobacterium rubi TR3 = NBRC 13261</name>
    <dbReference type="NCBI Taxonomy" id="1368415"/>
    <lineage>
        <taxon>Bacteria</taxon>
        <taxon>Pseudomonadati</taxon>
        <taxon>Pseudomonadota</taxon>
        <taxon>Alphaproteobacteria</taxon>
        <taxon>Hyphomicrobiales</taxon>
        <taxon>Rhizobiaceae</taxon>
        <taxon>Rhizobium/Agrobacterium group</taxon>
        <taxon>Agrobacterium</taxon>
    </lineage>
</organism>
<reference evidence="4 5" key="1">
    <citation type="submission" date="2014-08" db="EMBL/GenBank/DDBJ databases">
        <title>Whole genome shotgun sequence of Rhizobium rubi NBRC 13261.</title>
        <authorList>
            <person name="Katano-Makiyama Y."/>
            <person name="Hosoyama A."/>
            <person name="Hashimoto M."/>
            <person name="Hosoyama Y."/>
            <person name="Noguchi M."/>
            <person name="Tsuchikane K."/>
            <person name="Uohara A."/>
            <person name="Ohji S."/>
            <person name="Ichikawa N."/>
            <person name="Kimura A."/>
            <person name="Yamazoe A."/>
            <person name="Fujita N."/>
        </authorList>
    </citation>
    <scope>NUCLEOTIDE SEQUENCE [LARGE SCALE GENOMIC DNA]</scope>
    <source>
        <strain evidence="4 5">NBRC 13261</strain>
    </source>
</reference>
<dbReference type="OrthoDB" id="5997585at2"/>
<comment type="caution">
    <text evidence="4">The sequence shown here is derived from an EMBL/GenBank/DDBJ whole genome shotgun (WGS) entry which is preliminary data.</text>
</comment>
<evidence type="ECO:0000256" key="1">
    <source>
        <dbReference type="ARBA" id="ARBA00022679"/>
    </source>
</evidence>
<dbReference type="Pfam" id="PF00583">
    <property type="entry name" value="Acetyltransf_1"/>
    <property type="match status" value="1"/>
</dbReference>
<dbReference type="PANTHER" id="PTHR43877:SF1">
    <property type="entry name" value="ACETYLTRANSFERASE"/>
    <property type="match status" value="1"/>
</dbReference>
<dbReference type="PANTHER" id="PTHR43877">
    <property type="entry name" value="AMINOALKYLPHOSPHONATE N-ACETYLTRANSFERASE-RELATED-RELATED"/>
    <property type="match status" value="1"/>
</dbReference>
<dbReference type="AlphaFoldDB" id="A0A081D0L5"/>
<evidence type="ECO:0000256" key="2">
    <source>
        <dbReference type="ARBA" id="ARBA00023315"/>
    </source>
</evidence>
<proteinExistence type="predicted"/>
<sequence length="156" mass="16729">MLKIRTATLEDAAAMTAVQNEIFAAGLRKTPRDIETILKVYLQREDSIECTVAENAEGRILGFQSLTHARPGNPYGVAEGWGIIGTHVSPAAARQGVGSALFRATLAAAKAAGLENIDASIGADNLLGQAYYEAMGFRTYRTPEGLVCKVYRVDQI</sequence>
<dbReference type="Gene3D" id="3.40.630.30">
    <property type="match status" value="1"/>
</dbReference>
<dbReference type="GO" id="GO:0016747">
    <property type="term" value="F:acyltransferase activity, transferring groups other than amino-acyl groups"/>
    <property type="evidence" value="ECO:0007669"/>
    <property type="project" value="InterPro"/>
</dbReference>
<evidence type="ECO:0000313" key="4">
    <source>
        <dbReference type="EMBL" id="GAK72461.1"/>
    </source>
</evidence>
<accession>A0A081D0L5</accession>
<keyword evidence="2" id="KW-0012">Acyltransferase</keyword>
<dbReference type="EMBL" id="BBJU01000025">
    <property type="protein sequence ID" value="GAK72461.1"/>
    <property type="molecule type" value="Genomic_DNA"/>
</dbReference>
<name>A0A081D0L5_9HYPH</name>
<evidence type="ECO:0000259" key="3">
    <source>
        <dbReference type="PROSITE" id="PS51186"/>
    </source>
</evidence>
<gene>
    <name evidence="4" type="ORF">RRU01S_25_01520</name>
</gene>
<protein>
    <submittedName>
        <fullName evidence="4">Putative acetyltransferase</fullName>
    </submittedName>
</protein>
<dbReference type="SUPFAM" id="SSF55729">
    <property type="entry name" value="Acyl-CoA N-acyltransferases (Nat)"/>
    <property type="match status" value="1"/>
</dbReference>
<dbReference type="eggNOG" id="COG0456">
    <property type="taxonomic scope" value="Bacteria"/>
</dbReference>
<dbReference type="Proteomes" id="UP000028701">
    <property type="component" value="Unassembled WGS sequence"/>
</dbReference>
<evidence type="ECO:0000313" key="5">
    <source>
        <dbReference type="Proteomes" id="UP000028701"/>
    </source>
</evidence>
<dbReference type="InterPro" id="IPR050832">
    <property type="entry name" value="Bact_Acetyltransf"/>
</dbReference>
<dbReference type="InterPro" id="IPR016181">
    <property type="entry name" value="Acyl_CoA_acyltransferase"/>
</dbReference>
<dbReference type="PROSITE" id="PS51186">
    <property type="entry name" value="GNAT"/>
    <property type="match status" value="1"/>
</dbReference>
<dbReference type="InterPro" id="IPR000182">
    <property type="entry name" value="GNAT_dom"/>
</dbReference>